<name>A0A1I7ZEB6_9BILA</name>
<dbReference type="AlphaFoldDB" id="A0A1I7ZEB6"/>
<dbReference type="Proteomes" id="UP000095287">
    <property type="component" value="Unplaced"/>
</dbReference>
<proteinExistence type="predicted"/>
<keyword evidence="1" id="KW-1185">Reference proteome</keyword>
<protein>
    <submittedName>
        <fullName evidence="2">Uncharacterized protein</fullName>
    </submittedName>
</protein>
<evidence type="ECO:0000313" key="1">
    <source>
        <dbReference type="Proteomes" id="UP000095287"/>
    </source>
</evidence>
<organism evidence="1 2">
    <name type="scientific">Steinernema glaseri</name>
    <dbReference type="NCBI Taxonomy" id="37863"/>
    <lineage>
        <taxon>Eukaryota</taxon>
        <taxon>Metazoa</taxon>
        <taxon>Ecdysozoa</taxon>
        <taxon>Nematoda</taxon>
        <taxon>Chromadorea</taxon>
        <taxon>Rhabditida</taxon>
        <taxon>Tylenchina</taxon>
        <taxon>Panagrolaimomorpha</taxon>
        <taxon>Strongyloidoidea</taxon>
        <taxon>Steinernematidae</taxon>
        <taxon>Steinernema</taxon>
    </lineage>
</organism>
<evidence type="ECO:0000313" key="2">
    <source>
        <dbReference type="WBParaSite" id="L893_g25593.t1"/>
    </source>
</evidence>
<dbReference type="WBParaSite" id="L893_g25593.t1">
    <property type="protein sequence ID" value="L893_g25593.t1"/>
    <property type="gene ID" value="L893_g25593"/>
</dbReference>
<reference evidence="2" key="1">
    <citation type="submission" date="2016-11" db="UniProtKB">
        <authorList>
            <consortium name="WormBaseParasite"/>
        </authorList>
    </citation>
    <scope>IDENTIFICATION</scope>
</reference>
<accession>A0A1I7ZEB6</accession>
<sequence length="77" mass="8338">MTIHIESALSPWCHSVRVVHATLDLSPSPRSLEPSQSVLIESRVELMGARSVPRLEEGGFGGVCLAATRSASIQLRR</sequence>